<dbReference type="SUPFAM" id="SSF56801">
    <property type="entry name" value="Acetyl-CoA synthetase-like"/>
    <property type="match status" value="1"/>
</dbReference>
<comment type="caution">
    <text evidence="4">The sequence shown here is derived from an EMBL/GenBank/DDBJ whole genome shotgun (WGS) entry which is preliminary data.</text>
</comment>
<accession>A0AA89BM50</accession>
<dbReference type="InterPro" id="IPR025110">
    <property type="entry name" value="AMP-bd_C"/>
</dbReference>
<dbReference type="InterPro" id="IPR000873">
    <property type="entry name" value="AMP-dep_synth/lig_dom"/>
</dbReference>
<reference evidence="4" key="1">
    <citation type="submission" date="2019-08" db="EMBL/GenBank/DDBJ databases">
        <title>The improved chromosome-level genome for the pearl oyster Pinctada fucata martensii using PacBio sequencing and Hi-C.</title>
        <authorList>
            <person name="Zheng Z."/>
        </authorList>
    </citation>
    <scope>NUCLEOTIDE SEQUENCE</scope>
    <source>
        <strain evidence="4">ZZ-2019</strain>
        <tissue evidence="4">Adductor muscle</tissue>
    </source>
</reference>
<organism evidence="4 5">
    <name type="scientific">Pinctada imbricata</name>
    <name type="common">Atlantic pearl-oyster</name>
    <name type="synonym">Pinctada martensii</name>
    <dbReference type="NCBI Taxonomy" id="66713"/>
    <lineage>
        <taxon>Eukaryota</taxon>
        <taxon>Metazoa</taxon>
        <taxon>Spiralia</taxon>
        <taxon>Lophotrochozoa</taxon>
        <taxon>Mollusca</taxon>
        <taxon>Bivalvia</taxon>
        <taxon>Autobranchia</taxon>
        <taxon>Pteriomorphia</taxon>
        <taxon>Pterioida</taxon>
        <taxon>Pterioidea</taxon>
        <taxon>Pteriidae</taxon>
        <taxon>Pinctada</taxon>
    </lineage>
</organism>
<dbReference type="AlphaFoldDB" id="A0AA89BM50"/>
<proteinExistence type="inferred from homology"/>
<sequence length="288" mass="31736">MVKGFQVSGSAALSEYVMKKWHQISGHWLLERYGMTKVGMALTNPLNGERIPGKWLSGFVRICYEEVAPDKWPLAPGEIWNDRGTVGKPFPSVKVKIGQTDVYTEHKYTTLCEGDGDGTEVTPGVKEVVGELLIKGPAVFSGYWNKQEASQKTFTSDGWFKTGDTAEYKDGVYSILGRTSVDIIKSGGYKISALDIERTLISHPSIADCAVVGLPDLVWGQKVAAAVVASDSSNKTLTAKEIRSWAKDKMANYKIPSVVKVMDQIPRNAMGKVNKKELVAKEFSKYLY</sequence>
<evidence type="ECO:0000259" key="2">
    <source>
        <dbReference type="Pfam" id="PF00501"/>
    </source>
</evidence>
<evidence type="ECO:0000313" key="5">
    <source>
        <dbReference type="Proteomes" id="UP001186944"/>
    </source>
</evidence>
<dbReference type="Pfam" id="PF00501">
    <property type="entry name" value="AMP-binding"/>
    <property type="match status" value="1"/>
</dbReference>
<dbReference type="PANTHER" id="PTHR43201:SF8">
    <property type="entry name" value="ACYL-COA SYNTHETASE FAMILY MEMBER 3"/>
    <property type="match status" value="1"/>
</dbReference>
<evidence type="ECO:0000313" key="4">
    <source>
        <dbReference type="EMBL" id="KAK3086264.1"/>
    </source>
</evidence>
<dbReference type="InterPro" id="IPR045851">
    <property type="entry name" value="AMP-bd_C_sf"/>
</dbReference>
<dbReference type="EMBL" id="VSWD01000012">
    <property type="protein sequence ID" value="KAK3086264.1"/>
    <property type="molecule type" value="Genomic_DNA"/>
</dbReference>
<dbReference type="GO" id="GO:0006631">
    <property type="term" value="P:fatty acid metabolic process"/>
    <property type="evidence" value="ECO:0007669"/>
    <property type="project" value="TreeGrafter"/>
</dbReference>
<dbReference type="InterPro" id="IPR042099">
    <property type="entry name" value="ANL_N_sf"/>
</dbReference>
<gene>
    <name evidence="4" type="ORF">FSP39_015987</name>
</gene>
<dbReference type="Gene3D" id="3.30.300.30">
    <property type="match status" value="1"/>
</dbReference>
<evidence type="ECO:0000259" key="3">
    <source>
        <dbReference type="Pfam" id="PF13193"/>
    </source>
</evidence>
<name>A0AA89BM50_PINIB</name>
<dbReference type="Gene3D" id="3.40.50.12780">
    <property type="entry name" value="N-terminal domain of ligase-like"/>
    <property type="match status" value="1"/>
</dbReference>
<comment type="similarity">
    <text evidence="1">Belongs to the ATP-dependent AMP-binding enzyme family.</text>
</comment>
<dbReference type="PANTHER" id="PTHR43201">
    <property type="entry name" value="ACYL-COA SYNTHETASE"/>
    <property type="match status" value="1"/>
</dbReference>
<keyword evidence="5" id="KW-1185">Reference proteome</keyword>
<dbReference type="Proteomes" id="UP001186944">
    <property type="component" value="Unassembled WGS sequence"/>
</dbReference>
<feature type="domain" description="AMP-dependent synthetase/ligase" evidence="2">
    <location>
        <begin position="7"/>
        <end position="144"/>
    </location>
</feature>
<protein>
    <submittedName>
        <fullName evidence="4">Uncharacterized protein</fullName>
    </submittedName>
</protein>
<dbReference type="GO" id="GO:0031956">
    <property type="term" value="F:medium-chain fatty acid-CoA ligase activity"/>
    <property type="evidence" value="ECO:0007669"/>
    <property type="project" value="TreeGrafter"/>
</dbReference>
<feature type="domain" description="AMP-binding enzyme C-terminal" evidence="3">
    <location>
        <begin position="196"/>
        <end position="272"/>
    </location>
</feature>
<dbReference type="Pfam" id="PF13193">
    <property type="entry name" value="AMP-binding_C"/>
    <property type="match status" value="1"/>
</dbReference>
<evidence type="ECO:0000256" key="1">
    <source>
        <dbReference type="ARBA" id="ARBA00006432"/>
    </source>
</evidence>